<evidence type="ECO:0000259" key="8">
    <source>
        <dbReference type="PROSITE" id="PS50113"/>
    </source>
</evidence>
<feature type="domain" description="Histidine kinase" evidence="6">
    <location>
        <begin position="153"/>
        <end position="365"/>
    </location>
</feature>
<dbReference type="Gene3D" id="3.30.565.10">
    <property type="entry name" value="Histidine kinase-like ATPase, C-terminal domain"/>
    <property type="match status" value="1"/>
</dbReference>
<evidence type="ECO:0000313" key="10">
    <source>
        <dbReference type="Proteomes" id="UP000248987"/>
    </source>
</evidence>
<gene>
    <name evidence="9" type="ORF">LX77_02588</name>
</gene>
<dbReference type="NCBIfam" id="TIGR00229">
    <property type="entry name" value="sensory_box"/>
    <property type="match status" value="1"/>
</dbReference>
<feature type="domain" description="PAC" evidence="8">
    <location>
        <begin position="83"/>
        <end position="135"/>
    </location>
</feature>
<accession>A0A1A7R215</accession>
<dbReference type="CDD" id="cd00130">
    <property type="entry name" value="PAS"/>
    <property type="match status" value="1"/>
</dbReference>
<dbReference type="Pfam" id="PF08447">
    <property type="entry name" value="PAS_3"/>
    <property type="match status" value="1"/>
</dbReference>
<dbReference type="InterPro" id="IPR004358">
    <property type="entry name" value="Sig_transdc_His_kin-like_C"/>
</dbReference>
<dbReference type="PROSITE" id="PS50113">
    <property type="entry name" value="PAC"/>
    <property type="match status" value="1"/>
</dbReference>
<dbReference type="SMART" id="SM00387">
    <property type="entry name" value="HATPase_c"/>
    <property type="match status" value="1"/>
</dbReference>
<protein>
    <recommendedName>
        <fullName evidence="2">histidine kinase</fullName>
        <ecNumber evidence="2">2.7.13.3</ecNumber>
    </recommendedName>
</protein>
<dbReference type="InterPro" id="IPR005467">
    <property type="entry name" value="His_kinase_dom"/>
</dbReference>
<dbReference type="PANTHER" id="PTHR43304">
    <property type="entry name" value="PHYTOCHROME-LIKE PROTEIN CPH1"/>
    <property type="match status" value="1"/>
</dbReference>
<dbReference type="OrthoDB" id="5522855at2"/>
<dbReference type="InterPro" id="IPR052162">
    <property type="entry name" value="Sensor_kinase/Photoreceptor"/>
</dbReference>
<dbReference type="GO" id="GO:0004673">
    <property type="term" value="F:protein histidine kinase activity"/>
    <property type="evidence" value="ECO:0007669"/>
    <property type="project" value="UniProtKB-EC"/>
</dbReference>
<evidence type="ECO:0000259" key="6">
    <source>
        <dbReference type="PROSITE" id="PS50109"/>
    </source>
</evidence>
<keyword evidence="5" id="KW-0418">Kinase</keyword>
<dbReference type="SUPFAM" id="SSF55785">
    <property type="entry name" value="PYP-like sensor domain (PAS domain)"/>
    <property type="match status" value="1"/>
</dbReference>
<comment type="caution">
    <text evidence="9">The sequence shown here is derived from an EMBL/GenBank/DDBJ whole genome shotgun (WGS) entry which is preliminary data.</text>
</comment>
<dbReference type="InterPro" id="IPR036890">
    <property type="entry name" value="HATPase_C_sf"/>
</dbReference>
<dbReference type="Pfam" id="PF02518">
    <property type="entry name" value="HATPase_c"/>
    <property type="match status" value="1"/>
</dbReference>
<dbReference type="InterPro" id="IPR013655">
    <property type="entry name" value="PAS_fold_3"/>
</dbReference>
<keyword evidence="10" id="KW-1185">Reference proteome</keyword>
<dbReference type="EMBL" id="QLLQ01000010">
    <property type="protein sequence ID" value="RAJ22276.1"/>
    <property type="molecule type" value="Genomic_DNA"/>
</dbReference>
<dbReference type="InterPro" id="IPR000700">
    <property type="entry name" value="PAS-assoc_C"/>
</dbReference>
<keyword evidence="3" id="KW-0597">Phosphoprotein</keyword>
<dbReference type="InterPro" id="IPR003594">
    <property type="entry name" value="HATPase_dom"/>
</dbReference>
<keyword evidence="4" id="KW-0808">Transferase</keyword>
<organism evidence="9 10">
    <name type="scientific">Gelidibacter algens</name>
    <dbReference type="NCBI Taxonomy" id="49280"/>
    <lineage>
        <taxon>Bacteria</taxon>
        <taxon>Pseudomonadati</taxon>
        <taxon>Bacteroidota</taxon>
        <taxon>Flavobacteriia</taxon>
        <taxon>Flavobacteriales</taxon>
        <taxon>Flavobacteriaceae</taxon>
        <taxon>Gelidibacter</taxon>
    </lineage>
</organism>
<evidence type="ECO:0000313" key="9">
    <source>
        <dbReference type="EMBL" id="RAJ22276.1"/>
    </source>
</evidence>
<dbReference type="PANTHER" id="PTHR43304:SF1">
    <property type="entry name" value="PAC DOMAIN-CONTAINING PROTEIN"/>
    <property type="match status" value="1"/>
</dbReference>
<dbReference type="AlphaFoldDB" id="A0A1A7R215"/>
<dbReference type="PROSITE" id="PS50109">
    <property type="entry name" value="HIS_KIN"/>
    <property type="match status" value="1"/>
</dbReference>
<name>A0A1A7R215_9FLAO</name>
<dbReference type="SMART" id="SM00086">
    <property type="entry name" value="PAC"/>
    <property type="match status" value="1"/>
</dbReference>
<evidence type="ECO:0000256" key="4">
    <source>
        <dbReference type="ARBA" id="ARBA00022679"/>
    </source>
</evidence>
<proteinExistence type="predicted"/>
<dbReference type="InterPro" id="IPR000014">
    <property type="entry name" value="PAS"/>
</dbReference>
<comment type="catalytic activity">
    <reaction evidence="1">
        <text>ATP + protein L-histidine = ADP + protein N-phospho-L-histidine.</text>
        <dbReference type="EC" id="2.7.13.3"/>
    </reaction>
</comment>
<reference evidence="9 10" key="1">
    <citation type="submission" date="2018-06" db="EMBL/GenBank/DDBJ databases">
        <title>Genomic Encyclopedia of Archaeal and Bacterial Type Strains, Phase II (KMG-II): from individual species to whole genera.</title>
        <authorList>
            <person name="Goeker M."/>
        </authorList>
    </citation>
    <scope>NUCLEOTIDE SEQUENCE [LARGE SCALE GENOMIC DNA]</scope>
    <source>
        <strain evidence="9 10">DSM 12408</strain>
    </source>
</reference>
<dbReference type="PRINTS" id="PR00344">
    <property type="entry name" value="BCTRLSENSOR"/>
</dbReference>
<dbReference type="Gene3D" id="3.30.450.20">
    <property type="entry name" value="PAS domain"/>
    <property type="match status" value="1"/>
</dbReference>
<evidence type="ECO:0000256" key="1">
    <source>
        <dbReference type="ARBA" id="ARBA00000085"/>
    </source>
</evidence>
<evidence type="ECO:0000256" key="5">
    <source>
        <dbReference type="ARBA" id="ARBA00022777"/>
    </source>
</evidence>
<sequence length="365" mass="41810">MPISLPFIKEKLFENIFNNASNGIAIVGLDFSWVKVNTSLMDLLGYSEEEFYAMTFPDITHKDDLDADMEQLGQLLKGEIDRYQIEKRYFHKKGEIIWALLSVSLQLHEDGTPLYFISQIVDITKRKEMLWEMNAITEIMKNQNEKLIDFANIATHDIRSHIGNLGLITGFMEEEVEGIQDDGNFKMLKEALIQLENTLSHLNEVRKEEFNGRGHLKALNLNAFVVKVIYNINAIARHEDCEIINEVDGTIQVLAVPIYLESVILNLLTNAIKYSATKRNSYIRLRTIISDDFVILEVIDNGLGIDLDKHRHNIFQLKQTFHHHKDSRGVGLFITKNHVETMGGKIEVESQVDEGSTFSVFLQEA</sequence>
<dbReference type="SMART" id="SM00091">
    <property type="entry name" value="PAS"/>
    <property type="match status" value="1"/>
</dbReference>
<dbReference type="SUPFAM" id="SSF55874">
    <property type="entry name" value="ATPase domain of HSP90 chaperone/DNA topoisomerase II/histidine kinase"/>
    <property type="match status" value="1"/>
</dbReference>
<dbReference type="EC" id="2.7.13.3" evidence="2"/>
<evidence type="ECO:0000256" key="2">
    <source>
        <dbReference type="ARBA" id="ARBA00012438"/>
    </source>
</evidence>
<evidence type="ECO:0000256" key="3">
    <source>
        <dbReference type="ARBA" id="ARBA00022553"/>
    </source>
</evidence>
<feature type="domain" description="PAS" evidence="7">
    <location>
        <begin position="9"/>
        <end position="79"/>
    </location>
</feature>
<dbReference type="RefSeq" id="WP_066433780.1">
    <property type="nucleotide sequence ID" value="NZ_LZRN01000016.1"/>
</dbReference>
<dbReference type="Proteomes" id="UP000248987">
    <property type="component" value="Unassembled WGS sequence"/>
</dbReference>
<dbReference type="InterPro" id="IPR035965">
    <property type="entry name" value="PAS-like_dom_sf"/>
</dbReference>
<dbReference type="InterPro" id="IPR001610">
    <property type="entry name" value="PAC"/>
</dbReference>
<dbReference type="STRING" id="49280.A9996_09585"/>
<evidence type="ECO:0000259" key="7">
    <source>
        <dbReference type="PROSITE" id="PS50112"/>
    </source>
</evidence>
<dbReference type="PROSITE" id="PS50112">
    <property type="entry name" value="PAS"/>
    <property type="match status" value="1"/>
</dbReference>